<dbReference type="GO" id="GO:0061630">
    <property type="term" value="F:ubiquitin protein ligase activity"/>
    <property type="evidence" value="ECO:0007669"/>
    <property type="project" value="TreeGrafter"/>
</dbReference>
<keyword evidence="2" id="KW-0862">Zinc</keyword>
<feature type="coiled-coil region" evidence="4">
    <location>
        <begin position="280"/>
        <end position="328"/>
    </location>
</feature>
<keyword evidence="1 3" id="KW-0863">Zinc-finger</keyword>
<dbReference type="PANTHER" id="PTHR46569">
    <property type="entry name" value="E3 UBIQUITIN-PROTEIN LIGASE TRAIP"/>
    <property type="match status" value="1"/>
</dbReference>
<feature type="coiled-coil region" evidence="4">
    <location>
        <begin position="134"/>
        <end position="220"/>
    </location>
</feature>
<evidence type="ECO:0000259" key="5">
    <source>
        <dbReference type="PROSITE" id="PS50089"/>
    </source>
</evidence>
<dbReference type="GO" id="GO:0090734">
    <property type="term" value="C:site of DNA damage"/>
    <property type="evidence" value="ECO:0007669"/>
    <property type="project" value="TreeGrafter"/>
</dbReference>
<gene>
    <name evidence="6" type="ORF">SK128_027439</name>
</gene>
<keyword evidence="4" id="KW-0175">Coiled coil</keyword>
<evidence type="ECO:0000313" key="7">
    <source>
        <dbReference type="Proteomes" id="UP001381693"/>
    </source>
</evidence>
<accession>A0AAN9A293</accession>
<dbReference type="SUPFAM" id="SSF57850">
    <property type="entry name" value="RING/U-box"/>
    <property type="match status" value="1"/>
</dbReference>
<dbReference type="AlphaFoldDB" id="A0AAN9A293"/>
<organism evidence="6 7">
    <name type="scientific">Halocaridina rubra</name>
    <name type="common">Hawaiian red shrimp</name>
    <dbReference type="NCBI Taxonomy" id="373956"/>
    <lineage>
        <taxon>Eukaryota</taxon>
        <taxon>Metazoa</taxon>
        <taxon>Ecdysozoa</taxon>
        <taxon>Arthropoda</taxon>
        <taxon>Crustacea</taxon>
        <taxon>Multicrustacea</taxon>
        <taxon>Malacostraca</taxon>
        <taxon>Eumalacostraca</taxon>
        <taxon>Eucarida</taxon>
        <taxon>Decapoda</taxon>
        <taxon>Pleocyemata</taxon>
        <taxon>Caridea</taxon>
        <taxon>Atyoidea</taxon>
        <taxon>Atyidae</taxon>
        <taxon>Halocaridina</taxon>
    </lineage>
</organism>
<dbReference type="InterPro" id="IPR013083">
    <property type="entry name" value="Znf_RING/FYVE/PHD"/>
</dbReference>
<dbReference type="PROSITE" id="PS50089">
    <property type="entry name" value="ZF_RING_2"/>
    <property type="match status" value="1"/>
</dbReference>
<evidence type="ECO:0000256" key="2">
    <source>
        <dbReference type="ARBA" id="ARBA00022833"/>
    </source>
</evidence>
<proteinExistence type="predicted"/>
<sequence length="516" mass="58298">MYLEKGSTCRPTESNLTADITKFKLRDTFVCDFLCRRNLLSFILCLNLNEGYQKFIMRVGCVICGDLFVVSDDISATPCGHTFHAVCLIQWIERSKSCPQCRHKVTQKSILKLFFDSSSSSDTQVDPDTLQFQIDNMKFQIRLKEQEIIKLKEDNSCISKRNSDLREEYKTLERKLKDKETTNMALKTQLKYLDELKIKADRAEEKSKILKSQLSVLQDVQLIVSGTNEDVEVMLMSHADSGDSARSLATFCSFLKREMSKAVDDKKRIRNLNLTLKSDMKDLQSSYNTVSEKLDTYEQVNKQLQDDILSLELDNQSLRKKIGRLEEAIASPSGNVKNSALHRLIAESPAPEKLKRPLSSHSDEDDIIATPEIVRQMALMENLDDSIEYIGTSKQPNIIPSTKKIALPGRKPFAVTSMSHSHRLSHDIFAKRKASSLIHGKSQSTTEAVLHDDIGYDGLGGHHKVCEFPIPKPAVFVPKKASCKKSSQTTLKIVSNSGGKVQKTTLRDFFQNTFDD</sequence>
<keyword evidence="1 3" id="KW-0479">Metal-binding</keyword>
<evidence type="ECO:0000256" key="3">
    <source>
        <dbReference type="PROSITE-ProRule" id="PRU00175"/>
    </source>
</evidence>
<dbReference type="SMART" id="SM00184">
    <property type="entry name" value="RING"/>
    <property type="match status" value="1"/>
</dbReference>
<dbReference type="Proteomes" id="UP001381693">
    <property type="component" value="Unassembled WGS sequence"/>
</dbReference>
<dbReference type="Pfam" id="PF13639">
    <property type="entry name" value="zf-RING_2"/>
    <property type="match status" value="1"/>
</dbReference>
<evidence type="ECO:0000313" key="6">
    <source>
        <dbReference type="EMBL" id="KAK7072443.1"/>
    </source>
</evidence>
<evidence type="ECO:0000256" key="4">
    <source>
        <dbReference type="SAM" id="Coils"/>
    </source>
</evidence>
<keyword evidence="7" id="KW-1185">Reference proteome</keyword>
<dbReference type="GO" id="GO:0031297">
    <property type="term" value="P:replication fork processing"/>
    <property type="evidence" value="ECO:0007669"/>
    <property type="project" value="TreeGrafter"/>
</dbReference>
<dbReference type="InterPro" id="IPR052639">
    <property type="entry name" value="TRAIP_ubiq-protein_ligase"/>
</dbReference>
<dbReference type="EMBL" id="JAXCGZ010013484">
    <property type="protein sequence ID" value="KAK7072443.1"/>
    <property type="molecule type" value="Genomic_DNA"/>
</dbReference>
<dbReference type="InterPro" id="IPR001841">
    <property type="entry name" value="Znf_RING"/>
</dbReference>
<reference evidence="6 7" key="1">
    <citation type="submission" date="2023-11" db="EMBL/GenBank/DDBJ databases">
        <title>Halocaridina rubra genome assembly.</title>
        <authorList>
            <person name="Smith C."/>
        </authorList>
    </citation>
    <scope>NUCLEOTIDE SEQUENCE [LARGE SCALE GENOMIC DNA]</scope>
    <source>
        <strain evidence="6">EP-1</strain>
        <tissue evidence="6">Whole</tissue>
    </source>
</reference>
<dbReference type="PANTHER" id="PTHR46569:SF1">
    <property type="entry name" value="E3 UBIQUITIN-PROTEIN LIGASE RFWD3-RELATED"/>
    <property type="match status" value="1"/>
</dbReference>
<protein>
    <recommendedName>
        <fullName evidence="5">RING-type domain-containing protein</fullName>
    </recommendedName>
</protein>
<feature type="domain" description="RING-type" evidence="5">
    <location>
        <begin position="61"/>
        <end position="102"/>
    </location>
</feature>
<dbReference type="GO" id="GO:0005634">
    <property type="term" value="C:nucleus"/>
    <property type="evidence" value="ECO:0007669"/>
    <property type="project" value="TreeGrafter"/>
</dbReference>
<comment type="caution">
    <text evidence="6">The sequence shown here is derived from an EMBL/GenBank/DDBJ whole genome shotgun (WGS) entry which is preliminary data.</text>
</comment>
<dbReference type="GO" id="GO:0016567">
    <property type="term" value="P:protein ubiquitination"/>
    <property type="evidence" value="ECO:0007669"/>
    <property type="project" value="TreeGrafter"/>
</dbReference>
<dbReference type="Gene3D" id="3.30.40.10">
    <property type="entry name" value="Zinc/RING finger domain, C3HC4 (zinc finger)"/>
    <property type="match status" value="1"/>
</dbReference>
<evidence type="ECO:0000256" key="1">
    <source>
        <dbReference type="ARBA" id="ARBA00022771"/>
    </source>
</evidence>
<dbReference type="GO" id="GO:0008270">
    <property type="term" value="F:zinc ion binding"/>
    <property type="evidence" value="ECO:0007669"/>
    <property type="project" value="UniProtKB-KW"/>
</dbReference>
<name>A0AAN9A293_HALRR</name>
<dbReference type="CDD" id="cd16480">
    <property type="entry name" value="RING-H2_TRAIP"/>
    <property type="match status" value="1"/>
</dbReference>